<evidence type="ECO:0000313" key="2">
    <source>
        <dbReference type="Proteomes" id="UP000502179"/>
    </source>
</evidence>
<dbReference type="Pfam" id="PF18481">
    <property type="entry name" value="DUF5616"/>
    <property type="match status" value="1"/>
</dbReference>
<dbReference type="Pfam" id="PF04256">
    <property type="entry name" value="DUF434"/>
    <property type="match status" value="1"/>
</dbReference>
<gene>
    <name evidence="1" type="ORF">G4V39_01755</name>
</gene>
<name>A0A6G7PUG6_9BACT</name>
<dbReference type="InterPro" id="IPR007368">
    <property type="entry name" value="DUF434"/>
</dbReference>
<evidence type="ECO:0000313" key="1">
    <source>
        <dbReference type="EMBL" id="QIJ71073.1"/>
    </source>
</evidence>
<dbReference type="PANTHER" id="PTHR42252:SF1">
    <property type="entry name" value="DUF434 DOMAIN-CONTAINING PROTEIN"/>
    <property type="match status" value="1"/>
</dbReference>
<dbReference type="InterPro" id="IPR041652">
    <property type="entry name" value="DUF5616"/>
</dbReference>
<dbReference type="AlphaFoldDB" id="A0A6G7PUG6"/>
<organism evidence="1 2">
    <name type="scientific">Thermosulfuriphilus ammonigenes</name>
    <dbReference type="NCBI Taxonomy" id="1936021"/>
    <lineage>
        <taxon>Bacteria</taxon>
        <taxon>Pseudomonadati</taxon>
        <taxon>Thermodesulfobacteriota</taxon>
        <taxon>Thermodesulfobacteria</taxon>
        <taxon>Thermodesulfobacteriales</taxon>
        <taxon>Thermodesulfobacteriaceae</taxon>
        <taxon>Thermosulfuriphilus</taxon>
    </lineage>
</organism>
<proteinExistence type="predicted"/>
<dbReference type="Proteomes" id="UP000502179">
    <property type="component" value="Chromosome"/>
</dbReference>
<reference evidence="1 2" key="1">
    <citation type="submission" date="2020-02" db="EMBL/GenBank/DDBJ databases">
        <title>Genome analysis of Thermosulfuriphilus ammonigenes ST65T, an anaerobic thermophilic chemolithoautotrophic bacterium isolated from a deep-sea hydrothermal vent.</title>
        <authorList>
            <person name="Slobodkina G."/>
            <person name="Allioux M."/>
            <person name="Merkel A."/>
            <person name="Alain K."/>
            <person name="Jebbar M."/>
            <person name="Slobodkin A."/>
        </authorList>
    </citation>
    <scope>NUCLEOTIDE SEQUENCE [LARGE SCALE GENOMIC DNA]</scope>
    <source>
        <strain evidence="1 2">ST65</strain>
    </source>
</reference>
<dbReference type="KEGG" id="tav:G4V39_01755"/>
<sequence length="231" mass="26635">MSRLVFDDERLTDLKQRLLAPAHDLEWLLNRGYPKKSSLVFVGNHYQLNAWERDILFRSIFPRVEALDAKRKKIRARDLKGRSLGIDGFNVLITLENALSGELLIRGNDGFIRDTAGVFRRWRRSEKTLQALDMILRVLKRYEVKKTIFVLDAPFSGSRELAGIINQNLQKMALSGEAILQKQVETWLSKFSDIVATSDSRLIRRVKKAFDLTGHLTHYTLKIRSLKLVSV</sequence>
<accession>A0A6G7PUG6</accession>
<dbReference type="PANTHER" id="PTHR42252">
    <property type="entry name" value="DUF5616 DOMAIN-CONTAINING PROTEIN"/>
    <property type="match status" value="1"/>
</dbReference>
<dbReference type="EMBL" id="CP048877">
    <property type="protein sequence ID" value="QIJ71073.1"/>
    <property type="molecule type" value="Genomic_DNA"/>
</dbReference>
<dbReference type="RefSeq" id="WP_166031295.1">
    <property type="nucleotide sequence ID" value="NZ_CP048877.1"/>
</dbReference>
<protein>
    <submittedName>
        <fullName evidence="1">DUF434 domain-containing protein</fullName>
    </submittedName>
</protein>
<keyword evidence="2" id="KW-1185">Reference proteome</keyword>